<evidence type="ECO:0000256" key="5">
    <source>
        <dbReference type="ARBA" id="ARBA00022989"/>
    </source>
</evidence>
<evidence type="ECO:0000256" key="1">
    <source>
        <dbReference type="ARBA" id="ARBA00004141"/>
    </source>
</evidence>
<dbReference type="Pfam" id="PF18916">
    <property type="entry name" value="Lycopene_cyc"/>
    <property type="match status" value="1"/>
</dbReference>
<accession>A0A1I2GJF3</accession>
<keyword evidence="3 9" id="KW-0812">Transmembrane</keyword>
<sequence length="142" mass="15627">MGSLTYLALLVGCLVVTAPLEIVLRVRVYARWRRFLLAVLPEFTVFVVWVLYAIAQGHWNYSDELTLGVRFPGGIPVEEVLFFLVVPLCSVLALEAVRRVTGWDAGYPASPDDSRGSIAARNERAADGGAESGHGREAEPRR</sequence>
<feature type="transmembrane region" description="Helical" evidence="9">
    <location>
        <begin position="36"/>
        <end position="55"/>
    </location>
</feature>
<evidence type="ECO:0000256" key="8">
    <source>
        <dbReference type="SAM" id="MobiDB-lite"/>
    </source>
</evidence>
<evidence type="ECO:0000256" key="4">
    <source>
        <dbReference type="ARBA" id="ARBA00022746"/>
    </source>
</evidence>
<evidence type="ECO:0000256" key="2">
    <source>
        <dbReference type="ARBA" id="ARBA00004829"/>
    </source>
</evidence>
<dbReference type="GO" id="GO:0045436">
    <property type="term" value="F:lycopene beta cyclase activity"/>
    <property type="evidence" value="ECO:0007669"/>
    <property type="project" value="UniProtKB-ARBA"/>
</dbReference>
<dbReference type="GO" id="GO:0016117">
    <property type="term" value="P:carotenoid biosynthetic process"/>
    <property type="evidence" value="ECO:0007669"/>
    <property type="project" value="UniProtKB-KW"/>
</dbReference>
<dbReference type="Proteomes" id="UP000198589">
    <property type="component" value="Unassembled WGS sequence"/>
</dbReference>
<dbReference type="OrthoDB" id="5195186at2"/>
<keyword evidence="5 9" id="KW-1133">Transmembrane helix</keyword>
<dbReference type="NCBIfam" id="TIGR03462">
    <property type="entry name" value="CarR_dom_SF"/>
    <property type="match status" value="1"/>
</dbReference>
<evidence type="ECO:0000313" key="12">
    <source>
        <dbReference type="Proteomes" id="UP000198589"/>
    </source>
</evidence>
<dbReference type="InterPro" id="IPR017825">
    <property type="entry name" value="Lycopene_cyclase_dom"/>
</dbReference>
<feature type="compositionally biased region" description="Basic and acidic residues" evidence="8">
    <location>
        <begin position="133"/>
        <end position="142"/>
    </location>
</feature>
<comment type="subcellular location">
    <subcellularLocation>
        <location evidence="1">Membrane</location>
        <topology evidence="1">Multi-pass membrane protein</topology>
    </subcellularLocation>
</comment>
<comment type="pathway">
    <text evidence="2">Carotenoid biosynthesis.</text>
</comment>
<evidence type="ECO:0000256" key="6">
    <source>
        <dbReference type="ARBA" id="ARBA00023136"/>
    </source>
</evidence>
<dbReference type="GO" id="GO:0016020">
    <property type="term" value="C:membrane"/>
    <property type="evidence" value="ECO:0007669"/>
    <property type="project" value="UniProtKB-SubCell"/>
</dbReference>
<dbReference type="GO" id="GO:0016872">
    <property type="term" value="F:intramolecular lyase activity"/>
    <property type="evidence" value="ECO:0007669"/>
    <property type="project" value="InterPro"/>
</dbReference>
<keyword evidence="6 9" id="KW-0472">Membrane</keyword>
<proteinExistence type="predicted"/>
<evidence type="ECO:0000256" key="3">
    <source>
        <dbReference type="ARBA" id="ARBA00022692"/>
    </source>
</evidence>
<keyword evidence="4" id="KW-0125">Carotenoid biosynthesis</keyword>
<organism evidence="11 12">
    <name type="scientific">Blastococcus tunisiensis</name>
    <dbReference type="NCBI Taxonomy" id="1798228"/>
    <lineage>
        <taxon>Bacteria</taxon>
        <taxon>Bacillati</taxon>
        <taxon>Actinomycetota</taxon>
        <taxon>Actinomycetes</taxon>
        <taxon>Geodermatophilales</taxon>
        <taxon>Geodermatophilaceae</taxon>
        <taxon>Blastococcus</taxon>
    </lineage>
</organism>
<protein>
    <submittedName>
        <fullName evidence="11">Lycopene cyclase domain-containing protein</fullName>
    </submittedName>
</protein>
<feature type="region of interest" description="Disordered" evidence="8">
    <location>
        <begin position="104"/>
        <end position="142"/>
    </location>
</feature>
<evidence type="ECO:0000313" key="11">
    <source>
        <dbReference type="EMBL" id="SFF17159.1"/>
    </source>
</evidence>
<evidence type="ECO:0000256" key="9">
    <source>
        <dbReference type="SAM" id="Phobius"/>
    </source>
</evidence>
<evidence type="ECO:0000256" key="7">
    <source>
        <dbReference type="ARBA" id="ARBA00023235"/>
    </source>
</evidence>
<evidence type="ECO:0000259" key="10">
    <source>
        <dbReference type="Pfam" id="PF18916"/>
    </source>
</evidence>
<feature type="transmembrane region" description="Helical" evidence="9">
    <location>
        <begin position="6"/>
        <end position="24"/>
    </location>
</feature>
<reference evidence="12" key="1">
    <citation type="submission" date="2016-10" db="EMBL/GenBank/DDBJ databases">
        <authorList>
            <person name="Varghese N."/>
            <person name="Submissions S."/>
        </authorList>
    </citation>
    <scope>NUCLEOTIDE SEQUENCE [LARGE SCALE GENOMIC DNA]</scope>
    <source>
        <strain evidence="12">DSM 46838</strain>
    </source>
</reference>
<dbReference type="EMBL" id="FOND01000009">
    <property type="protein sequence ID" value="SFF17159.1"/>
    <property type="molecule type" value="Genomic_DNA"/>
</dbReference>
<keyword evidence="7" id="KW-0413">Isomerase</keyword>
<gene>
    <name evidence="11" type="ORF">SAMN05216574_109200</name>
</gene>
<dbReference type="RefSeq" id="WP_092199365.1">
    <property type="nucleotide sequence ID" value="NZ_FOND01000009.1"/>
</dbReference>
<name>A0A1I2GJF3_9ACTN</name>
<dbReference type="STRING" id="1798228.SAMN05216574_109200"/>
<dbReference type="AlphaFoldDB" id="A0A1I2GJF3"/>
<feature type="domain" description="Lycopene cyclase" evidence="10">
    <location>
        <begin position="6"/>
        <end position="95"/>
    </location>
</feature>
<keyword evidence="12" id="KW-1185">Reference proteome</keyword>
<feature type="transmembrane region" description="Helical" evidence="9">
    <location>
        <begin position="75"/>
        <end position="94"/>
    </location>
</feature>